<evidence type="ECO:0000313" key="4">
    <source>
        <dbReference type="Proteomes" id="UP001457282"/>
    </source>
</evidence>
<evidence type="ECO:0000256" key="1">
    <source>
        <dbReference type="SAM" id="MobiDB-lite"/>
    </source>
</evidence>
<dbReference type="Pfam" id="PF05703">
    <property type="entry name" value="Auxin_canalis"/>
    <property type="match status" value="1"/>
</dbReference>
<gene>
    <name evidence="3" type="ORF">M0R45_018211</name>
</gene>
<evidence type="ECO:0000259" key="2">
    <source>
        <dbReference type="Pfam" id="PF05703"/>
    </source>
</evidence>
<protein>
    <recommendedName>
        <fullName evidence="2">VAN3-binding protein-like auxin canalisation domain-containing protein</fullName>
    </recommendedName>
</protein>
<feature type="region of interest" description="Disordered" evidence="1">
    <location>
        <begin position="46"/>
        <end position="68"/>
    </location>
</feature>
<feature type="compositionally biased region" description="Low complexity" evidence="1">
    <location>
        <begin position="50"/>
        <end position="61"/>
    </location>
</feature>
<reference evidence="3 4" key="1">
    <citation type="journal article" date="2023" name="G3 (Bethesda)">
        <title>A chromosome-length genome assembly and annotation of blackberry (Rubus argutus, cv. 'Hillquist').</title>
        <authorList>
            <person name="Bruna T."/>
            <person name="Aryal R."/>
            <person name="Dudchenko O."/>
            <person name="Sargent D.J."/>
            <person name="Mead D."/>
            <person name="Buti M."/>
            <person name="Cavallini A."/>
            <person name="Hytonen T."/>
            <person name="Andres J."/>
            <person name="Pham M."/>
            <person name="Weisz D."/>
            <person name="Mascagni F."/>
            <person name="Usai G."/>
            <person name="Natali L."/>
            <person name="Bassil N."/>
            <person name="Fernandez G.E."/>
            <person name="Lomsadze A."/>
            <person name="Armour M."/>
            <person name="Olukolu B."/>
            <person name="Poorten T."/>
            <person name="Britton C."/>
            <person name="Davik J."/>
            <person name="Ashrafi H."/>
            <person name="Aiden E.L."/>
            <person name="Borodovsky M."/>
            <person name="Worthington M."/>
        </authorList>
    </citation>
    <scope>NUCLEOTIDE SEQUENCE [LARGE SCALE GENOMIC DNA]</scope>
    <source>
        <strain evidence="3">PI 553951</strain>
    </source>
</reference>
<dbReference type="Proteomes" id="UP001457282">
    <property type="component" value="Unassembled WGS sequence"/>
</dbReference>
<proteinExistence type="predicted"/>
<organism evidence="3 4">
    <name type="scientific">Rubus argutus</name>
    <name type="common">Southern blackberry</name>
    <dbReference type="NCBI Taxonomy" id="59490"/>
    <lineage>
        <taxon>Eukaryota</taxon>
        <taxon>Viridiplantae</taxon>
        <taxon>Streptophyta</taxon>
        <taxon>Embryophyta</taxon>
        <taxon>Tracheophyta</taxon>
        <taxon>Spermatophyta</taxon>
        <taxon>Magnoliopsida</taxon>
        <taxon>eudicotyledons</taxon>
        <taxon>Gunneridae</taxon>
        <taxon>Pentapetalae</taxon>
        <taxon>rosids</taxon>
        <taxon>fabids</taxon>
        <taxon>Rosales</taxon>
        <taxon>Rosaceae</taxon>
        <taxon>Rosoideae</taxon>
        <taxon>Rosoideae incertae sedis</taxon>
        <taxon>Rubus</taxon>
    </lineage>
</organism>
<sequence>MTEQWRPDPVQSSLFRPPETSREPMEFLSRSWSVSALEVSKAVLLPRAHSPSSTSTSTSTPTPTPTELALFPRLGRRVGGSRRRFREPIFVCFFRDFTACYGAYYVAIAGGLS</sequence>
<name>A0AAW1X1Z9_RUBAR</name>
<dbReference type="AlphaFoldDB" id="A0AAW1X1Z9"/>
<comment type="caution">
    <text evidence="3">The sequence shown here is derived from an EMBL/GenBank/DDBJ whole genome shotgun (WGS) entry which is preliminary data.</text>
</comment>
<dbReference type="InterPro" id="IPR008546">
    <property type="entry name" value="VAN3-bd-like_auxin_canal"/>
</dbReference>
<feature type="region of interest" description="Disordered" evidence="1">
    <location>
        <begin position="1"/>
        <end position="21"/>
    </location>
</feature>
<accession>A0AAW1X1Z9</accession>
<keyword evidence="4" id="KW-1185">Reference proteome</keyword>
<dbReference type="EMBL" id="JBEDUW010000004">
    <property type="protein sequence ID" value="KAK9930908.1"/>
    <property type="molecule type" value="Genomic_DNA"/>
</dbReference>
<evidence type="ECO:0000313" key="3">
    <source>
        <dbReference type="EMBL" id="KAK9930908.1"/>
    </source>
</evidence>
<feature type="domain" description="VAN3-binding protein-like auxin canalisation" evidence="2">
    <location>
        <begin position="18"/>
        <end position="58"/>
    </location>
</feature>